<protein>
    <submittedName>
        <fullName evidence="1">Uncharacterized protein</fullName>
    </submittedName>
</protein>
<dbReference type="Pfam" id="PF11951">
    <property type="entry name" value="Fungal_trans_2"/>
    <property type="match status" value="1"/>
</dbReference>
<sequence length="483" mass="54521">MREGQVGEQTATFKSWARTSIIQVLTTIHDPAEVEDRLFDVIRAPVSQGYPSFQSDMEKEISIRSPRVLEQLISRIADPGFRNLAILGCLCTQSPLVREAVVAFDVYGQDTEHGQPAVRALQSYQSCVSRLRRSAINERTEPVCAMTAILFLGLLEGLRLGDPGMCLAHFEATRLLLRSQLTTALAVPRDSDYLKLYRIAAECVIFNFATVLPFYESIDSNAGLRLAWDDLSGLEQIFYEDGVDGYDTANTSPFLGGFHRVYLLMFKLNVLLRRMYGLIQDEETAYECAMMALELQEELYQLEPSIFESSYNQPRGTAIVRSYKVKHAVSVYAMRVYLTKLMNPHFGAGQLQLQDDFRKALALLKHEDVLEPGNPALCWPVIILACSSACHDDFDFLEELMHSMSQVHDPANAFKLQNARNTLIHFRDGDCGRREHRETHHLASSADLLLKPWLLDRSVHGLVPARMQEGGIQDESASRRRSI</sequence>
<evidence type="ECO:0000313" key="2">
    <source>
        <dbReference type="Proteomes" id="UP000503462"/>
    </source>
</evidence>
<evidence type="ECO:0000313" key="1">
    <source>
        <dbReference type="EMBL" id="QIW96762.1"/>
    </source>
</evidence>
<name>A0A6H0XPX8_9PEZI</name>
<reference evidence="1 2" key="1">
    <citation type="journal article" date="2016" name="Sci. Rep.">
        <title>Peltaster fructicola genome reveals evolution from an invasive phytopathogen to an ectophytic parasite.</title>
        <authorList>
            <person name="Xu C."/>
            <person name="Chen H."/>
            <person name="Gleason M.L."/>
            <person name="Xu J.R."/>
            <person name="Liu H."/>
            <person name="Zhang R."/>
            <person name="Sun G."/>
        </authorList>
    </citation>
    <scope>NUCLEOTIDE SEQUENCE [LARGE SCALE GENOMIC DNA]</scope>
    <source>
        <strain evidence="1 2">LNHT1506</strain>
    </source>
</reference>
<accession>A0A6H0XPX8</accession>
<gene>
    <name evidence="1" type="ORF">AMS68_002280</name>
</gene>
<dbReference type="InterPro" id="IPR021858">
    <property type="entry name" value="Fun_TF"/>
</dbReference>
<keyword evidence="2" id="KW-1185">Reference proteome</keyword>
<dbReference type="Proteomes" id="UP000503462">
    <property type="component" value="Chromosome 2"/>
</dbReference>
<dbReference type="AlphaFoldDB" id="A0A6H0XPX8"/>
<dbReference type="OrthoDB" id="3509362at2759"/>
<proteinExistence type="predicted"/>
<dbReference type="EMBL" id="CP051140">
    <property type="protein sequence ID" value="QIW96762.1"/>
    <property type="molecule type" value="Genomic_DNA"/>
</dbReference>
<organism evidence="1 2">
    <name type="scientific">Peltaster fructicola</name>
    <dbReference type="NCBI Taxonomy" id="286661"/>
    <lineage>
        <taxon>Eukaryota</taxon>
        <taxon>Fungi</taxon>
        <taxon>Dikarya</taxon>
        <taxon>Ascomycota</taxon>
        <taxon>Pezizomycotina</taxon>
        <taxon>Dothideomycetes</taxon>
        <taxon>Dothideomycetes incertae sedis</taxon>
        <taxon>Peltaster</taxon>
    </lineage>
</organism>